<dbReference type="InterPro" id="IPR011009">
    <property type="entry name" value="Kinase-like_dom_sf"/>
</dbReference>
<accession>A0AAN9W441</accession>
<sequence>MAEHNASPDAEFKVPEWINTALIQKALQKSEEGNLQVQDISVEMGTAPGDNYSSSIYRVRATLSDGSPRSYLVKGPPPGVMGETTAQLGAFRVENLMLSDIVPQVEALLEEAAPGRFPPFAARCPLYGSHPVEFLVLQDLAPAGFKMADRKRGLDLRHSLLALQNLARYHAGSHALLRRKPQLREELPPHWLEKADEGAKQFLENMIQMAADACRSWPGYEEYAILLERYKLVAMETGKVCARPKPGAFNVIAHADFWVNNMMFQYEDGYPQPQGYRMVDFQGCTVSSPSLDLLYFFNTSVTDDVSARHQKLLLQEYHSTLEETLRLLRLEAPSYETLLKDLDAHGPFALMGTLNVIPFVRAQRAVDLEASLTTGGNGLAYLYEDPAVKKWMQRVLPEYKRKEWLDS</sequence>
<protein>
    <recommendedName>
        <fullName evidence="1">CHK kinase-like domain-containing protein</fullName>
    </recommendedName>
</protein>
<gene>
    <name evidence="2" type="ORF">R5R35_001156</name>
</gene>
<dbReference type="AlphaFoldDB" id="A0AAN9W441"/>
<dbReference type="SMART" id="SM00587">
    <property type="entry name" value="CHK"/>
    <property type="match status" value="1"/>
</dbReference>
<dbReference type="EMBL" id="JAZDUA010000078">
    <property type="protein sequence ID" value="KAK7869214.1"/>
    <property type="molecule type" value="Genomic_DNA"/>
</dbReference>
<dbReference type="InterPro" id="IPR015897">
    <property type="entry name" value="CHK_kinase-like"/>
</dbReference>
<dbReference type="Proteomes" id="UP001378592">
    <property type="component" value="Unassembled WGS sequence"/>
</dbReference>
<feature type="domain" description="CHK kinase-like" evidence="1">
    <location>
        <begin position="135"/>
        <end position="327"/>
    </location>
</feature>
<evidence type="ECO:0000313" key="2">
    <source>
        <dbReference type="EMBL" id="KAK7869214.1"/>
    </source>
</evidence>
<dbReference type="Pfam" id="PF02958">
    <property type="entry name" value="EcKL"/>
    <property type="match status" value="1"/>
</dbReference>
<reference evidence="2 3" key="1">
    <citation type="submission" date="2024-03" db="EMBL/GenBank/DDBJ databases">
        <title>The genome assembly and annotation of the cricket Gryllus longicercus Weissman &amp; Gray.</title>
        <authorList>
            <person name="Szrajer S."/>
            <person name="Gray D."/>
            <person name="Ylla G."/>
        </authorList>
    </citation>
    <scope>NUCLEOTIDE SEQUENCE [LARGE SCALE GENOMIC DNA]</scope>
    <source>
        <strain evidence="2">DAG 2021-001</strain>
        <tissue evidence="2">Whole body minus gut</tissue>
    </source>
</reference>
<proteinExistence type="predicted"/>
<evidence type="ECO:0000259" key="1">
    <source>
        <dbReference type="SMART" id="SM00587"/>
    </source>
</evidence>
<dbReference type="PANTHER" id="PTHR11012">
    <property type="entry name" value="PROTEIN KINASE-LIKE DOMAIN-CONTAINING"/>
    <property type="match status" value="1"/>
</dbReference>
<evidence type="ECO:0000313" key="3">
    <source>
        <dbReference type="Proteomes" id="UP001378592"/>
    </source>
</evidence>
<dbReference type="Gene3D" id="3.90.1200.10">
    <property type="match status" value="1"/>
</dbReference>
<keyword evidence="3" id="KW-1185">Reference proteome</keyword>
<comment type="caution">
    <text evidence="2">The sequence shown here is derived from an EMBL/GenBank/DDBJ whole genome shotgun (WGS) entry which is preliminary data.</text>
</comment>
<organism evidence="2 3">
    <name type="scientific">Gryllus longicercus</name>
    <dbReference type="NCBI Taxonomy" id="2509291"/>
    <lineage>
        <taxon>Eukaryota</taxon>
        <taxon>Metazoa</taxon>
        <taxon>Ecdysozoa</taxon>
        <taxon>Arthropoda</taxon>
        <taxon>Hexapoda</taxon>
        <taxon>Insecta</taxon>
        <taxon>Pterygota</taxon>
        <taxon>Neoptera</taxon>
        <taxon>Polyneoptera</taxon>
        <taxon>Orthoptera</taxon>
        <taxon>Ensifera</taxon>
        <taxon>Gryllidea</taxon>
        <taxon>Grylloidea</taxon>
        <taxon>Gryllidae</taxon>
        <taxon>Gryllinae</taxon>
        <taxon>Gryllus</taxon>
    </lineage>
</organism>
<dbReference type="SUPFAM" id="SSF56112">
    <property type="entry name" value="Protein kinase-like (PK-like)"/>
    <property type="match status" value="1"/>
</dbReference>
<name>A0AAN9W441_9ORTH</name>
<dbReference type="InterPro" id="IPR004119">
    <property type="entry name" value="EcKL"/>
</dbReference>
<dbReference type="PANTHER" id="PTHR11012:SF56">
    <property type="entry name" value="CHK KINASE-LIKE DOMAIN-CONTAINING PROTEIN-RELATED"/>
    <property type="match status" value="1"/>
</dbReference>